<dbReference type="GeneID" id="30995918"/>
<keyword evidence="5" id="KW-0375">Hydrogen ion transport</keyword>
<dbReference type="Gene3D" id="1.10.520.20">
    <property type="entry name" value="N-terminal domain of the delta subunit of the F1F0-ATP synthase"/>
    <property type="match status" value="1"/>
</dbReference>
<dbReference type="PANTHER" id="PTHR11910">
    <property type="entry name" value="ATP SYNTHASE DELTA CHAIN"/>
    <property type="match status" value="1"/>
</dbReference>
<evidence type="ECO:0000256" key="6">
    <source>
        <dbReference type="ARBA" id="ARBA00023065"/>
    </source>
</evidence>
<dbReference type="HAMAP" id="MF_01416">
    <property type="entry name" value="ATP_synth_delta_bact"/>
    <property type="match status" value="1"/>
</dbReference>
<accession>A0A1E4RJ12</accession>
<keyword evidence="8" id="KW-0066">ATP synthesis</keyword>
<dbReference type="OrthoDB" id="1262810at2759"/>
<evidence type="ECO:0000256" key="2">
    <source>
        <dbReference type="ARBA" id="ARBA00007046"/>
    </source>
</evidence>
<keyword evidence="7" id="KW-0472">Membrane</keyword>
<dbReference type="SUPFAM" id="SSF47928">
    <property type="entry name" value="N-terminal domain of the delta subunit of the F1F0-ATP synthase"/>
    <property type="match status" value="1"/>
</dbReference>
<evidence type="ECO:0000256" key="4">
    <source>
        <dbReference type="ARBA" id="ARBA00022448"/>
    </source>
</evidence>
<dbReference type="PRINTS" id="PR00125">
    <property type="entry name" value="ATPASEDELTA"/>
</dbReference>
<dbReference type="STRING" id="984485.A0A1E4RJ12"/>
<dbReference type="NCBIfam" id="TIGR01145">
    <property type="entry name" value="ATP_synt_delta"/>
    <property type="match status" value="1"/>
</dbReference>
<gene>
    <name evidence="9" type="ORF">HYPBUDRAFT_153100</name>
</gene>
<dbReference type="Proteomes" id="UP000095085">
    <property type="component" value="Unassembled WGS sequence"/>
</dbReference>
<dbReference type="RefSeq" id="XP_020076287.1">
    <property type="nucleotide sequence ID" value="XM_020221369.1"/>
</dbReference>
<evidence type="ECO:0000256" key="1">
    <source>
        <dbReference type="ARBA" id="ARBA00004370"/>
    </source>
</evidence>
<keyword evidence="10" id="KW-1185">Reference proteome</keyword>
<dbReference type="Pfam" id="PF00213">
    <property type="entry name" value="OSCP"/>
    <property type="match status" value="1"/>
</dbReference>
<protein>
    <recommendedName>
        <fullName evidence="3">ATP synthase subunit 5, mitochondrial</fullName>
    </recommendedName>
</protein>
<evidence type="ECO:0000256" key="7">
    <source>
        <dbReference type="ARBA" id="ARBA00023136"/>
    </source>
</evidence>
<dbReference type="GO" id="GO:0005743">
    <property type="term" value="C:mitochondrial inner membrane"/>
    <property type="evidence" value="ECO:0007669"/>
    <property type="project" value="EnsemblFungi"/>
</dbReference>
<dbReference type="AlphaFoldDB" id="A0A1E4RJ12"/>
<evidence type="ECO:0000313" key="10">
    <source>
        <dbReference type="Proteomes" id="UP000095085"/>
    </source>
</evidence>
<evidence type="ECO:0000256" key="8">
    <source>
        <dbReference type="ARBA" id="ARBA00023310"/>
    </source>
</evidence>
<comment type="similarity">
    <text evidence="2">Belongs to the ATPase delta chain family.</text>
</comment>
<dbReference type="InterPro" id="IPR000711">
    <property type="entry name" value="ATPase_OSCP/dsu"/>
</dbReference>
<dbReference type="GO" id="GO:0046933">
    <property type="term" value="F:proton-transporting ATP synthase activity, rotational mechanism"/>
    <property type="evidence" value="ECO:0007669"/>
    <property type="project" value="EnsemblFungi"/>
</dbReference>
<evidence type="ECO:0000256" key="5">
    <source>
        <dbReference type="ARBA" id="ARBA00022781"/>
    </source>
</evidence>
<organism evidence="9 10">
    <name type="scientific">Hyphopichia burtonii NRRL Y-1933</name>
    <dbReference type="NCBI Taxonomy" id="984485"/>
    <lineage>
        <taxon>Eukaryota</taxon>
        <taxon>Fungi</taxon>
        <taxon>Dikarya</taxon>
        <taxon>Ascomycota</taxon>
        <taxon>Saccharomycotina</taxon>
        <taxon>Pichiomycetes</taxon>
        <taxon>Debaryomycetaceae</taxon>
        <taxon>Hyphopichia</taxon>
    </lineage>
</organism>
<comment type="subcellular location">
    <subcellularLocation>
        <location evidence="1">Membrane</location>
    </subcellularLocation>
</comment>
<reference evidence="10" key="1">
    <citation type="submission" date="2016-05" db="EMBL/GenBank/DDBJ databases">
        <title>Comparative genomics of biotechnologically important yeasts.</title>
        <authorList>
            <consortium name="DOE Joint Genome Institute"/>
            <person name="Riley R."/>
            <person name="Haridas S."/>
            <person name="Wolfe K.H."/>
            <person name="Lopes M.R."/>
            <person name="Hittinger C.T."/>
            <person name="Goker M."/>
            <person name="Salamov A."/>
            <person name="Wisecaver J."/>
            <person name="Long T.M."/>
            <person name="Aerts A.L."/>
            <person name="Barry K."/>
            <person name="Choi C."/>
            <person name="Clum A."/>
            <person name="Coughlan A.Y."/>
            <person name="Deshpande S."/>
            <person name="Douglass A.P."/>
            <person name="Hanson S.J."/>
            <person name="Klenk H.-P."/>
            <person name="Labutti K."/>
            <person name="Lapidus A."/>
            <person name="Lindquist E."/>
            <person name="Lipzen A."/>
            <person name="Meier-Kolthoff J.P."/>
            <person name="Ohm R.A."/>
            <person name="Otillar R.P."/>
            <person name="Pangilinan J."/>
            <person name="Peng Y."/>
            <person name="Rokas A."/>
            <person name="Rosa C.A."/>
            <person name="Scheuner C."/>
            <person name="Sibirny A.A."/>
            <person name="Slot J.C."/>
            <person name="Stielow J.B."/>
            <person name="Sun H."/>
            <person name="Kurtzman C.P."/>
            <person name="Blackwell M."/>
            <person name="Grigoriev I.V."/>
            <person name="Jeffries T.W."/>
        </authorList>
    </citation>
    <scope>NUCLEOTIDE SEQUENCE [LARGE SCALE GENOMIC DNA]</scope>
    <source>
        <strain evidence="10">NRRL Y-1933</strain>
    </source>
</reference>
<name>A0A1E4RJ12_9ASCO</name>
<dbReference type="GO" id="GO:0045259">
    <property type="term" value="C:proton-transporting ATP synthase complex"/>
    <property type="evidence" value="ECO:0007669"/>
    <property type="project" value="EnsemblFungi"/>
</dbReference>
<keyword evidence="6" id="KW-0406">Ion transport</keyword>
<proteinExistence type="inferred from homology"/>
<dbReference type="EMBL" id="KV454541">
    <property type="protein sequence ID" value="ODV67220.1"/>
    <property type="molecule type" value="Genomic_DNA"/>
</dbReference>
<evidence type="ECO:0000256" key="3">
    <source>
        <dbReference type="ARBA" id="ARBA00014723"/>
    </source>
</evidence>
<sequence length="205" mass="22219">MSARVFTRSMASAAKSIKPPVQLFGIDGTYANALYSASVQDSSVESSFQGLTKINELLKTDGKVNEFLINPSLTKEDRSIVIDTIASKLGLDKTLVNFLQVLSENNRLTEFESIFEKYSVLNDAAKGIVKAKITSAKPLDSKILKKLQTSIGKSSFVGEGKTLELANEVNPDILGGLIVDVGEKTVDLSIYSKVSRLNQTLNEAL</sequence>
<keyword evidence="4" id="KW-0813">Transport</keyword>
<dbReference type="InterPro" id="IPR026015">
    <property type="entry name" value="ATP_synth_OSCP/delta_N_sf"/>
</dbReference>
<evidence type="ECO:0000313" key="9">
    <source>
        <dbReference type="EMBL" id="ODV67220.1"/>
    </source>
</evidence>